<dbReference type="EMBL" id="VIGI01000010">
    <property type="protein sequence ID" value="KAB8294838.1"/>
    <property type="molecule type" value="Genomic_DNA"/>
</dbReference>
<reference evidence="3 4" key="1">
    <citation type="submission" date="2019-06" db="EMBL/GenBank/DDBJ databases">
        <title>Genome Sequence of the Brown Rot Fungal Pathogen Monilinia laxa.</title>
        <authorList>
            <person name="De Miccolis Angelini R.M."/>
            <person name="Landi L."/>
            <person name="Abate D."/>
            <person name="Pollastro S."/>
            <person name="Romanazzi G."/>
            <person name="Faretra F."/>
        </authorList>
    </citation>
    <scope>NUCLEOTIDE SEQUENCE [LARGE SCALE GENOMIC DNA]</scope>
    <source>
        <strain evidence="3 4">Mlax316</strain>
    </source>
</reference>
<dbReference type="Proteomes" id="UP000326757">
    <property type="component" value="Unassembled WGS sequence"/>
</dbReference>
<feature type="signal peptide" evidence="1">
    <location>
        <begin position="1"/>
        <end position="16"/>
    </location>
</feature>
<gene>
    <name evidence="3" type="ORF">EYC80_006799</name>
</gene>
<sequence length="363" mass="37643">MKYSLSFLALAAATNAAVLPRQVFSRQATQCTFSMIAIGDPNGSVVETTIGENRIGGSYPQGVYSIDAKRLTDAEGHNCSISSTTAQFQCKQGSAVTLFTLGDNGNLLYDDTNADWLACPATGPGEDGSFNIFTQAKTNTTGCETIQILTGGFSCAALGRPTSTSTSSVAPATSTAASSTIAAATPTISTAASCPTDITSGPFQYPHLIVPVSPESPDHAFGNQFTAHITPQNTTIFNFDVPSTSPYTGTCALLFLLPVASATQAGSYNFTGIEEEIEENGGIDFALLNGIANSDTTFNTQPAVQTDLKTVQVLPGNAYTVATFTCPTGQTLSYSAKSVGGVGLEYYENSATSAIGLYMVPCS</sequence>
<name>A0A5N6JZ90_MONLA</name>
<evidence type="ECO:0000256" key="1">
    <source>
        <dbReference type="SAM" id="SignalP"/>
    </source>
</evidence>
<dbReference type="InterPro" id="IPR018620">
    <property type="entry name" value="Ubiquitin3-bd_protein_But2_C"/>
</dbReference>
<dbReference type="OrthoDB" id="4657524at2759"/>
<keyword evidence="1" id="KW-0732">Signal</keyword>
<protein>
    <recommendedName>
        <fullName evidence="2">Ubiquitin 3 binding protein But2 C-terminal domain-containing protein</fullName>
    </recommendedName>
</protein>
<dbReference type="AlphaFoldDB" id="A0A5N6JZ90"/>
<evidence type="ECO:0000259" key="2">
    <source>
        <dbReference type="Pfam" id="PF09792"/>
    </source>
</evidence>
<dbReference type="PANTHER" id="PTHR39613">
    <property type="entry name" value="ANCHORED CELL WALL PROTEIN, PUTATIVE (AFU_ORTHOLOGUE AFUA_4G08960)-RELATED"/>
    <property type="match status" value="1"/>
</dbReference>
<comment type="caution">
    <text evidence="3">The sequence shown here is derived from an EMBL/GenBank/DDBJ whole genome shotgun (WGS) entry which is preliminary data.</text>
</comment>
<evidence type="ECO:0000313" key="3">
    <source>
        <dbReference type="EMBL" id="KAB8294838.1"/>
    </source>
</evidence>
<accession>A0A5N6JZ90</accession>
<organism evidence="3 4">
    <name type="scientific">Monilinia laxa</name>
    <name type="common">Brown rot fungus</name>
    <name type="synonym">Sclerotinia laxa</name>
    <dbReference type="NCBI Taxonomy" id="61186"/>
    <lineage>
        <taxon>Eukaryota</taxon>
        <taxon>Fungi</taxon>
        <taxon>Dikarya</taxon>
        <taxon>Ascomycota</taxon>
        <taxon>Pezizomycotina</taxon>
        <taxon>Leotiomycetes</taxon>
        <taxon>Helotiales</taxon>
        <taxon>Sclerotiniaceae</taxon>
        <taxon>Monilinia</taxon>
    </lineage>
</organism>
<dbReference type="PANTHER" id="PTHR39613:SF1">
    <property type="entry name" value="ANCHORED CELL WALL PROTEIN, PUTATIVE (AFU_ORTHOLOGUE AFUA_4G08960)-RELATED"/>
    <property type="match status" value="1"/>
</dbReference>
<evidence type="ECO:0000313" key="4">
    <source>
        <dbReference type="Proteomes" id="UP000326757"/>
    </source>
</evidence>
<feature type="domain" description="Ubiquitin 3 binding protein But2 C-terminal" evidence="2">
    <location>
        <begin position="204"/>
        <end position="350"/>
    </location>
</feature>
<proteinExistence type="predicted"/>
<feature type="chain" id="PRO_5024970480" description="Ubiquitin 3 binding protein But2 C-terminal domain-containing protein" evidence="1">
    <location>
        <begin position="17"/>
        <end position="363"/>
    </location>
</feature>
<dbReference type="Pfam" id="PF09792">
    <property type="entry name" value="But2"/>
    <property type="match status" value="1"/>
</dbReference>
<keyword evidence="4" id="KW-1185">Reference proteome</keyword>